<dbReference type="Proteomes" id="UP000316562">
    <property type="component" value="Unassembled WGS sequence"/>
</dbReference>
<reference evidence="3 4" key="1">
    <citation type="journal article" date="2019" name="ISME J.">
        <title>Insights into ecological role of a new deltaproteobacterial order Candidatus Acidulodesulfobacterales by metagenomics and metatranscriptomics.</title>
        <authorList>
            <person name="Tan S."/>
            <person name="Liu J."/>
            <person name="Fang Y."/>
            <person name="Hedlund B.P."/>
            <person name="Lian Z.H."/>
            <person name="Huang L.Y."/>
            <person name="Li J.T."/>
            <person name="Huang L.N."/>
            <person name="Li W.J."/>
            <person name="Jiang H.C."/>
            <person name="Dong H.L."/>
            <person name="Shu W.S."/>
        </authorList>
    </citation>
    <scope>NUCLEOTIDE SEQUENCE [LARGE SCALE GENOMIC DNA]</scope>
    <source>
        <strain evidence="3">AP2</strain>
    </source>
</reference>
<dbReference type="InterPro" id="IPR050088">
    <property type="entry name" value="IspD/TarI_cytidylyltransf_bact"/>
</dbReference>
<evidence type="ECO:0000256" key="1">
    <source>
        <dbReference type="ARBA" id="ARBA00022679"/>
    </source>
</evidence>
<dbReference type="PANTHER" id="PTHR32125">
    <property type="entry name" value="2-C-METHYL-D-ERYTHRITOL 4-PHOSPHATE CYTIDYLYLTRANSFERASE, CHLOROPLASTIC"/>
    <property type="match status" value="1"/>
</dbReference>
<proteinExistence type="predicted"/>
<name>A0A519BFA4_ACIG2</name>
<organism evidence="3 4">
    <name type="scientific">Acididesulfobacter guangdongensis</name>
    <dbReference type="NCBI Taxonomy" id="2597225"/>
    <lineage>
        <taxon>Bacteria</taxon>
        <taxon>Deltaproteobacteria</taxon>
        <taxon>Candidatus Acidulodesulfobacterales</taxon>
        <taxon>Candidatus Acididesulfobacter</taxon>
    </lineage>
</organism>
<accession>A0A519BFA4</accession>
<dbReference type="AlphaFoldDB" id="A0A519BFA4"/>
<keyword evidence="2" id="KW-0548">Nucleotidyltransferase</keyword>
<dbReference type="GO" id="GO:0050518">
    <property type="term" value="F:2-C-methyl-D-erythritol 4-phosphate cytidylyltransferase activity"/>
    <property type="evidence" value="ECO:0007669"/>
    <property type="project" value="TreeGrafter"/>
</dbReference>
<evidence type="ECO:0008006" key="5">
    <source>
        <dbReference type="Google" id="ProtNLM"/>
    </source>
</evidence>
<dbReference type="InterPro" id="IPR034683">
    <property type="entry name" value="IspD/TarI"/>
</dbReference>
<sequence>MQHTKHYAVILSSGIGKRTGFDIPKQLVKIGGAELLLRSIAIFNNKNSMVNFDKIIITVPPSSTFGFDWKKFIADNISLNVNPELNQLQTDNKNYPKGSEYRQEPQCRDVFDKIAIIEGGDLRQKSVYNALNYIEKNFIGCNTGDSVPDFDLNSNTNSHSDSDSTTNLHLDSNSCSCPDYISYSDSDSDADSYSSSDSIVFIHDSARPFVTNSEIYMLNEAASEFGASFLFGLVTDTIKSVECRKHKKDYLTEENSGRNYPELKYFNTLDRNNLIAAKTPQVFKFNIIKKAMDKIFKKDGYLNNDEMPRSCKNVKNIEDTEQFNGHAAEITGSVNSVNKACRKSIETNLEKFTDDISFIENCGIPAKPILSNEFNIKITSASDVELAEFFLDKFDKINRK</sequence>
<dbReference type="SUPFAM" id="SSF53448">
    <property type="entry name" value="Nucleotide-diphospho-sugar transferases"/>
    <property type="match status" value="2"/>
</dbReference>
<evidence type="ECO:0000313" key="3">
    <source>
        <dbReference type="EMBL" id="RZD15944.1"/>
    </source>
</evidence>
<comment type="caution">
    <text evidence="3">The sequence shown here is derived from an EMBL/GenBank/DDBJ whole genome shotgun (WGS) entry which is preliminary data.</text>
</comment>
<dbReference type="Gene3D" id="3.90.550.10">
    <property type="entry name" value="Spore Coat Polysaccharide Biosynthesis Protein SpsA, Chain A"/>
    <property type="match status" value="2"/>
</dbReference>
<gene>
    <name evidence="3" type="ORF">EVJ46_07030</name>
</gene>
<dbReference type="Pfam" id="PF01128">
    <property type="entry name" value="IspD"/>
    <property type="match status" value="1"/>
</dbReference>
<protein>
    <recommendedName>
        <fullName evidence="5">2-C-methyl-D-erythritol 4-phosphate cytidylyltransferase</fullName>
    </recommendedName>
</protein>
<dbReference type="EMBL" id="SGBC01000003">
    <property type="protein sequence ID" value="RZD15944.1"/>
    <property type="molecule type" value="Genomic_DNA"/>
</dbReference>
<evidence type="ECO:0000256" key="2">
    <source>
        <dbReference type="ARBA" id="ARBA00022695"/>
    </source>
</evidence>
<dbReference type="InterPro" id="IPR029044">
    <property type="entry name" value="Nucleotide-diphossugar_trans"/>
</dbReference>
<dbReference type="PANTHER" id="PTHR32125:SF4">
    <property type="entry name" value="2-C-METHYL-D-ERYTHRITOL 4-PHOSPHATE CYTIDYLYLTRANSFERASE, CHLOROPLASTIC"/>
    <property type="match status" value="1"/>
</dbReference>
<evidence type="ECO:0000313" key="4">
    <source>
        <dbReference type="Proteomes" id="UP000316562"/>
    </source>
</evidence>
<keyword evidence="1" id="KW-0808">Transferase</keyword>